<dbReference type="InterPro" id="IPR011335">
    <property type="entry name" value="Restrct_endonuc-II-like"/>
</dbReference>
<dbReference type="Proteomes" id="UP000606494">
    <property type="component" value="Unassembled WGS sequence"/>
</dbReference>
<reference evidence="2 3" key="1">
    <citation type="submission" date="2020-08" db="EMBL/GenBank/DDBJ databases">
        <title>Sphingobacterium sp. DN00404 isolated from aquaculture water.</title>
        <authorList>
            <person name="Zhang M."/>
        </authorList>
    </citation>
    <scope>NUCLEOTIDE SEQUENCE [LARGE SCALE GENOMIC DNA]</scope>
    <source>
        <strain evidence="2 3">KCTC 32294</strain>
    </source>
</reference>
<dbReference type="EMBL" id="JACNYK010000001">
    <property type="protein sequence ID" value="MBD1424762.1"/>
    <property type="molecule type" value="Genomic_DNA"/>
</dbReference>
<evidence type="ECO:0000259" key="1">
    <source>
        <dbReference type="Pfam" id="PF12705"/>
    </source>
</evidence>
<comment type="caution">
    <text evidence="2">The sequence shown here is derived from an EMBL/GenBank/DDBJ whole genome shotgun (WGS) entry which is preliminary data.</text>
</comment>
<dbReference type="InterPro" id="IPR027417">
    <property type="entry name" value="P-loop_NTPase"/>
</dbReference>
<name>A0ABR7Y0F7_9SPHI</name>
<dbReference type="InterPro" id="IPR011604">
    <property type="entry name" value="PDDEXK-like_dom_sf"/>
</dbReference>
<dbReference type="SUPFAM" id="SSF52980">
    <property type="entry name" value="Restriction endonuclease-like"/>
    <property type="match status" value="1"/>
</dbReference>
<dbReference type="Gene3D" id="3.90.320.10">
    <property type="match status" value="1"/>
</dbReference>
<accession>A0ABR7Y0F7</accession>
<protein>
    <submittedName>
        <fullName evidence="2">PD-(D/E)XK nuclease family protein</fullName>
    </submittedName>
</protein>
<proteinExistence type="predicted"/>
<dbReference type="SUPFAM" id="SSF52540">
    <property type="entry name" value="P-loop containing nucleoside triphosphate hydrolases"/>
    <property type="match status" value="1"/>
</dbReference>
<dbReference type="RefSeq" id="WP_190307868.1">
    <property type="nucleotide sequence ID" value="NZ_JACNYK010000001.1"/>
</dbReference>
<keyword evidence="3" id="KW-1185">Reference proteome</keyword>
<dbReference type="InterPro" id="IPR038726">
    <property type="entry name" value="PDDEXK_AddAB-type"/>
</dbReference>
<feature type="domain" description="PD-(D/E)XK endonuclease-like" evidence="1">
    <location>
        <begin position="657"/>
        <end position="935"/>
    </location>
</feature>
<organism evidence="2 3">
    <name type="scientific">Sphingobacterium arenae</name>
    <dbReference type="NCBI Taxonomy" id="1280598"/>
    <lineage>
        <taxon>Bacteria</taxon>
        <taxon>Pseudomonadati</taxon>
        <taxon>Bacteroidota</taxon>
        <taxon>Sphingobacteriia</taxon>
        <taxon>Sphingobacteriales</taxon>
        <taxon>Sphingobacteriaceae</taxon>
        <taxon>Sphingobacterium</taxon>
    </lineage>
</organism>
<evidence type="ECO:0000313" key="2">
    <source>
        <dbReference type="EMBL" id="MBD1424762.1"/>
    </source>
</evidence>
<dbReference type="Pfam" id="PF12705">
    <property type="entry name" value="PDDEXK_1"/>
    <property type="match status" value="1"/>
</dbReference>
<sequence length="958" mass="110794">MNKPFLHIVAEDIHQRFGQELADIAIIFNNKRPITYLKKHLADVYGKAIWSPQFFTIQEFFKQASDATEASQLSQFFYLFQLHNELLAAEGSEPETLEEFYPIAEIILSDFGQLDYELVDIDHIYMELYDTTKIDITFQHFTVEQQHFIRQFWQSFSVAGHSVLQQRFLKLWKRLPKLYRAFKQKLAQENQLNYPTLYRSLVEGNVAVPNFTQRYKKIIFVGFNALNKAEVHLFQKWQEEKRALFYFDTDAYYMDDAQQEAGLFIRRNIKTYGLVNALGESPNILGNRNTAIQLYACTGKNSQTKILHDVLKACESSDQSAAILLADENLLVPLLQSLPDVKPNITTGYPLTQSPIYGLLNLWMDVQEEISHHHRLKIPFQYVETFMNHPLTRVSSTERESLLKDITDKQLFEVDIDRITIASSVFPPFFKPLTSPLALIPTCIHLLDGLLVSIAAHNRISQIDSTLLIETKKILNQLKRGIEKIAPTSISFQIGLIRKAITPINSAIEGDPLRGLQIMGLLESRCLNFDQVYILGANEGVLPKTSSSPTFLPNSLRQAYGLPVLENQDALSAYLFYRHFQYSTGLHVFYNSLVDEHSTGEESRFIKQLQFESNFHFVVHTQQQPIRFPEKSKELVIPKEGDIWHQMWNMFIVEKKRLAATALTTYLQSPLQFFLKHIAEIKEPPTISQEFEMNRLGTVIHNVMETILKPYKGLADFTDTKVLRNNLQEIDQLVVQEIGIQYHTAIASVDALNSMQRIMYKIASAYINVYLQYDIEHYKAFRIIELENTEDYTFDFPIIINGKEETVRLFGIIDRIDEVIDHENQVRTRIVDYKTGSDSVEFKNLEKVFASHTENKALVQTLFYTYVFEQVTGRKQLEPHLYVARRMRDEGTLFCKGNTTLEGETLHTVKEDFATFLRATLEEIFNPNIPFKHSPESTVYPSDPYTLFYRNAVEGVEE</sequence>
<gene>
    <name evidence="2" type="ORF">H8B17_04125</name>
</gene>
<evidence type="ECO:0000313" key="3">
    <source>
        <dbReference type="Proteomes" id="UP000606494"/>
    </source>
</evidence>